<feature type="domain" description="HTH marR-type" evidence="1">
    <location>
        <begin position="12"/>
        <end position="143"/>
    </location>
</feature>
<gene>
    <name evidence="2" type="ORF">FRUB_01866</name>
</gene>
<comment type="caution">
    <text evidence="2">The sequence shown here is derived from an EMBL/GenBank/DDBJ whole genome shotgun (WGS) entry which is preliminary data.</text>
</comment>
<organism evidence="2 3">
    <name type="scientific">Fimbriiglobus ruber</name>
    <dbReference type="NCBI Taxonomy" id="1908690"/>
    <lineage>
        <taxon>Bacteria</taxon>
        <taxon>Pseudomonadati</taxon>
        <taxon>Planctomycetota</taxon>
        <taxon>Planctomycetia</taxon>
        <taxon>Gemmatales</taxon>
        <taxon>Gemmataceae</taxon>
        <taxon>Fimbriiglobus</taxon>
    </lineage>
</organism>
<sequence length="147" mass="16127">MTKPTSIETIATTCIAGRLRLLNRVVTNLYDDALRPFGVKLSQGNVLAVTAKLGVARPAEVCDILELDTSTLSRTVERMVANGWLEILPDDDGRSHPFRLTDDGKRLMEKAIPAWEKAQTDAKKLLGEDGLRLLDTAIQRVKSVQAG</sequence>
<dbReference type="SUPFAM" id="SSF46785">
    <property type="entry name" value="Winged helix' DNA-binding domain"/>
    <property type="match status" value="1"/>
</dbReference>
<dbReference type="PANTHER" id="PTHR33164:SF105">
    <property type="entry name" value="TRANSCRIPTIONAL REPRESSOR PROTEIN-RELATED"/>
    <property type="match status" value="1"/>
</dbReference>
<protein>
    <submittedName>
        <fullName evidence="2">Transcriptional regulator, MarR family</fullName>
    </submittedName>
</protein>
<evidence type="ECO:0000313" key="3">
    <source>
        <dbReference type="Proteomes" id="UP000214646"/>
    </source>
</evidence>
<dbReference type="Proteomes" id="UP000214646">
    <property type="component" value="Unassembled WGS sequence"/>
</dbReference>
<dbReference type="AlphaFoldDB" id="A0A225EAE7"/>
<dbReference type="GO" id="GO:0003700">
    <property type="term" value="F:DNA-binding transcription factor activity"/>
    <property type="evidence" value="ECO:0007669"/>
    <property type="project" value="InterPro"/>
</dbReference>
<name>A0A225EAE7_9BACT</name>
<reference evidence="3" key="1">
    <citation type="submission" date="2017-06" db="EMBL/GenBank/DDBJ databases">
        <title>Genome analysis of Fimbriiglobus ruber SP5, the first member of the order Planctomycetales with confirmed chitinolytic capability.</title>
        <authorList>
            <person name="Ravin N.V."/>
            <person name="Rakitin A.L."/>
            <person name="Ivanova A.A."/>
            <person name="Beletsky A.V."/>
            <person name="Kulichevskaya I.S."/>
            <person name="Mardanov A.V."/>
            <person name="Dedysh S.N."/>
        </authorList>
    </citation>
    <scope>NUCLEOTIDE SEQUENCE [LARGE SCALE GENOMIC DNA]</scope>
    <source>
        <strain evidence="3">SP5</strain>
    </source>
</reference>
<dbReference type="Gene3D" id="1.10.10.10">
    <property type="entry name" value="Winged helix-like DNA-binding domain superfamily/Winged helix DNA-binding domain"/>
    <property type="match status" value="1"/>
</dbReference>
<dbReference type="InterPro" id="IPR036390">
    <property type="entry name" value="WH_DNA-bd_sf"/>
</dbReference>
<dbReference type="PANTHER" id="PTHR33164">
    <property type="entry name" value="TRANSCRIPTIONAL REGULATOR, MARR FAMILY"/>
    <property type="match status" value="1"/>
</dbReference>
<dbReference type="GO" id="GO:0006950">
    <property type="term" value="P:response to stress"/>
    <property type="evidence" value="ECO:0007669"/>
    <property type="project" value="TreeGrafter"/>
</dbReference>
<dbReference type="PROSITE" id="PS50995">
    <property type="entry name" value="HTH_MARR_2"/>
    <property type="match status" value="1"/>
</dbReference>
<dbReference type="InterPro" id="IPR036388">
    <property type="entry name" value="WH-like_DNA-bd_sf"/>
</dbReference>
<evidence type="ECO:0000259" key="1">
    <source>
        <dbReference type="PROSITE" id="PS50995"/>
    </source>
</evidence>
<accession>A0A225EAE7</accession>
<dbReference type="EMBL" id="NIDE01000002">
    <property type="protein sequence ID" value="OWK45535.1"/>
    <property type="molecule type" value="Genomic_DNA"/>
</dbReference>
<dbReference type="RefSeq" id="WP_088253254.1">
    <property type="nucleotide sequence ID" value="NZ_NIDE01000002.1"/>
</dbReference>
<evidence type="ECO:0000313" key="2">
    <source>
        <dbReference type="EMBL" id="OWK45535.1"/>
    </source>
</evidence>
<dbReference type="InterPro" id="IPR000835">
    <property type="entry name" value="HTH_MarR-typ"/>
</dbReference>
<keyword evidence="3" id="KW-1185">Reference proteome</keyword>
<dbReference type="OrthoDB" id="165131at2"/>
<dbReference type="SMART" id="SM00347">
    <property type="entry name" value="HTH_MARR"/>
    <property type="match status" value="1"/>
</dbReference>
<dbReference type="Pfam" id="PF12802">
    <property type="entry name" value="MarR_2"/>
    <property type="match status" value="1"/>
</dbReference>
<proteinExistence type="predicted"/>
<dbReference type="InterPro" id="IPR039422">
    <property type="entry name" value="MarR/SlyA-like"/>
</dbReference>